<organism evidence="4 5">
    <name type="scientific">Roseivivax jejudonensis</name>
    <dbReference type="NCBI Taxonomy" id="1529041"/>
    <lineage>
        <taxon>Bacteria</taxon>
        <taxon>Pseudomonadati</taxon>
        <taxon>Pseudomonadota</taxon>
        <taxon>Alphaproteobacteria</taxon>
        <taxon>Rhodobacterales</taxon>
        <taxon>Roseobacteraceae</taxon>
        <taxon>Roseivivax</taxon>
    </lineage>
</organism>
<dbReference type="PANTHER" id="PTHR37302:SF1">
    <property type="entry name" value="PROTEIN DINB"/>
    <property type="match status" value="1"/>
</dbReference>
<feature type="binding site" evidence="3">
    <location>
        <position position="141"/>
    </location>
    <ligand>
        <name>a divalent metal cation</name>
        <dbReference type="ChEBI" id="CHEBI:60240"/>
    </ligand>
</feature>
<reference evidence="4 5" key="1">
    <citation type="submission" date="2017-03" db="EMBL/GenBank/DDBJ databases">
        <authorList>
            <person name="Afonso C.L."/>
            <person name="Miller P.J."/>
            <person name="Scott M.A."/>
            <person name="Spackman E."/>
            <person name="Goraichik I."/>
            <person name="Dimitrov K.M."/>
            <person name="Suarez D.L."/>
            <person name="Swayne D.E."/>
        </authorList>
    </citation>
    <scope>NUCLEOTIDE SEQUENCE [LARGE SCALE GENOMIC DNA]</scope>
    <source>
        <strain evidence="4 5">CECT 8625</strain>
    </source>
</reference>
<feature type="binding site" evidence="3">
    <location>
        <position position="137"/>
    </location>
    <ligand>
        <name>a divalent metal cation</name>
        <dbReference type="ChEBI" id="CHEBI:60240"/>
    </ligand>
</feature>
<sequence length="171" mass="19176">MIDAAYCVQMARYNAWQNRQLKSALGALSRDDLMRDRGAFFGSIFATLNHLLWADGVWLSRLAGTARPDGGIAESVALTATLDAWEIARFRRDAEMVLWSERLRSVELTGMLSWYSGAEGRTVERPRAVCVMHMFNHQTHHRGQVHAMLSQAGVRAPVSDLAFMPDDARVL</sequence>
<comment type="similarity">
    <text evidence="1">Belongs to the DinB family.</text>
</comment>
<dbReference type="AlphaFoldDB" id="A0A1X6Z8G4"/>
<dbReference type="Proteomes" id="UP000193570">
    <property type="component" value="Unassembled WGS sequence"/>
</dbReference>
<dbReference type="InterPro" id="IPR034660">
    <property type="entry name" value="DinB/YfiT-like"/>
</dbReference>
<dbReference type="InterPro" id="IPR007837">
    <property type="entry name" value="DinB"/>
</dbReference>
<evidence type="ECO:0000313" key="5">
    <source>
        <dbReference type="Proteomes" id="UP000193570"/>
    </source>
</evidence>
<evidence type="ECO:0000256" key="2">
    <source>
        <dbReference type="ARBA" id="ARBA00022723"/>
    </source>
</evidence>
<name>A0A1X6Z8G4_9RHOB</name>
<accession>A0A1X6Z8G4</accession>
<dbReference type="Gene3D" id="1.20.120.450">
    <property type="entry name" value="dinb family like domain"/>
    <property type="match status" value="1"/>
</dbReference>
<dbReference type="GO" id="GO:0046872">
    <property type="term" value="F:metal ion binding"/>
    <property type="evidence" value="ECO:0007669"/>
    <property type="project" value="UniProtKB-KW"/>
</dbReference>
<gene>
    <name evidence="4" type="ORF">ROJ8625_02191</name>
</gene>
<evidence type="ECO:0000313" key="4">
    <source>
        <dbReference type="EMBL" id="SLN44031.1"/>
    </source>
</evidence>
<dbReference type="PANTHER" id="PTHR37302">
    <property type="entry name" value="SLR1116 PROTEIN"/>
    <property type="match status" value="1"/>
</dbReference>
<keyword evidence="5" id="KW-1185">Reference proteome</keyword>
<evidence type="ECO:0000256" key="1">
    <source>
        <dbReference type="ARBA" id="ARBA00008635"/>
    </source>
</evidence>
<evidence type="ECO:0000256" key="3">
    <source>
        <dbReference type="PIRSR" id="PIRSR607837-1"/>
    </source>
</evidence>
<feature type="binding site" evidence="3">
    <location>
        <position position="50"/>
    </location>
    <ligand>
        <name>a divalent metal cation</name>
        <dbReference type="ChEBI" id="CHEBI:60240"/>
    </ligand>
</feature>
<dbReference type="SUPFAM" id="SSF109854">
    <property type="entry name" value="DinB/YfiT-like putative metalloenzymes"/>
    <property type="match status" value="1"/>
</dbReference>
<keyword evidence="2 3" id="KW-0479">Metal-binding</keyword>
<dbReference type="Pfam" id="PF05163">
    <property type="entry name" value="DinB"/>
    <property type="match status" value="1"/>
</dbReference>
<dbReference type="RefSeq" id="WP_085791877.1">
    <property type="nucleotide sequence ID" value="NZ_FWFK01000003.1"/>
</dbReference>
<proteinExistence type="inferred from homology"/>
<dbReference type="EMBL" id="FWFK01000003">
    <property type="protein sequence ID" value="SLN44031.1"/>
    <property type="molecule type" value="Genomic_DNA"/>
</dbReference>
<protein>
    <submittedName>
        <fullName evidence="4">DinB family protein</fullName>
    </submittedName>
</protein>
<dbReference type="OrthoDB" id="9807509at2"/>